<sequence>MHFCFSWFRSGMLIVLLTTGLLSFSSCGPNYIFNTEKEIPETGWAYDEPVSFSFEVEDTTKIYNLWLEVGHTSSYSNQNLYTRIQTIFPDGNELSEVVSLELADKGGQWLGACSGQECALKVPLQTGTYFNQIGEYTLEMEQYTRRDSLKEVRNLRFMVEDTGIRR</sequence>
<evidence type="ECO:0008006" key="3">
    <source>
        <dbReference type="Google" id="ProtNLM"/>
    </source>
</evidence>
<dbReference type="EMBL" id="JPOS01000100">
    <property type="protein sequence ID" value="KGE84917.1"/>
    <property type="molecule type" value="Genomic_DNA"/>
</dbReference>
<evidence type="ECO:0000313" key="1">
    <source>
        <dbReference type="EMBL" id="KGE84917.1"/>
    </source>
</evidence>
<dbReference type="STRING" id="1524460.IX84_30760"/>
<dbReference type="AlphaFoldDB" id="A0A098S1B2"/>
<protein>
    <recommendedName>
        <fullName evidence="3">Gliding motility-associated lipoprotein GldH</fullName>
    </recommendedName>
</protein>
<dbReference type="Proteomes" id="UP000029736">
    <property type="component" value="Unassembled WGS sequence"/>
</dbReference>
<dbReference type="NCBIfam" id="TIGR03511">
    <property type="entry name" value="GldH_lipo"/>
    <property type="match status" value="1"/>
</dbReference>
<organism evidence="1 2">
    <name type="scientific">Phaeodactylibacter xiamenensis</name>
    <dbReference type="NCBI Taxonomy" id="1524460"/>
    <lineage>
        <taxon>Bacteria</taxon>
        <taxon>Pseudomonadati</taxon>
        <taxon>Bacteroidota</taxon>
        <taxon>Saprospiria</taxon>
        <taxon>Saprospirales</taxon>
        <taxon>Haliscomenobacteraceae</taxon>
        <taxon>Phaeodactylibacter</taxon>
    </lineage>
</organism>
<dbReference type="Pfam" id="PF14109">
    <property type="entry name" value="GldH_lipo"/>
    <property type="match status" value="1"/>
</dbReference>
<dbReference type="RefSeq" id="WP_044229977.1">
    <property type="nucleotide sequence ID" value="NZ_JBKAGJ010000033.1"/>
</dbReference>
<keyword evidence="2" id="KW-1185">Reference proteome</keyword>
<evidence type="ECO:0000313" key="2">
    <source>
        <dbReference type="Proteomes" id="UP000029736"/>
    </source>
</evidence>
<comment type="caution">
    <text evidence="1">The sequence shown here is derived from an EMBL/GenBank/DDBJ whole genome shotgun (WGS) entry which is preliminary data.</text>
</comment>
<gene>
    <name evidence="1" type="ORF">IX84_30760</name>
</gene>
<name>A0A098S1B2_9BACT</name>
<dbReference type="OrthoDB" id="982482at2"/>
<dbReference type="InterPro" id="IPR020018">
    <property type="entry name" value="Motility-assoc_lipoprot_GldH"/>
</dbReference>
<reference evidence="1 2" key="1">
    <citation type="journal article" date="2014" name="Int. J. Syst. Evol. Microbiol.">
        <title>Phaeodactylibacter xiamenensis gen. nov., sp. nov., a member of the family Saprospiraceae isolated from the marine alga Phaeodactylum tricornutum.</title>
        <authorList>
            <person name="Chen Z.Jr."/>
            <person name="Lei X."/>
            <person name="Lai Q."/>
            <person name="Li Y."/>
            <person name="Zhang B."/>
            <person name="Zhang J."/>
            <person name="Zhang H."/>
            <person name="Yang L."/>
            <person name="Zheng W."/>
            <person name="Tian Y."/>
            <person name="Yu Z."/>
            <person name="Xu H.Jr."/>
            <person name="Zheng T."/>
        </authorList>
    </citation>
    <scope>NUCLEOTIDE SEQUENCE [LARGE SCALE GENOMIC DNA]</scope>
    <source>
        <strain evidence="1 2">KD52</strain>
    </source>
</reference>
<accession>A0A098S1B2</accession>
<proteinExistence type="predicted"/>